<evidence type="ECO:0000256" key="2">
    <source>
        <dbReference type="ARBA" id="ARBA00022603"/>
    </source>
</evidence>
<reference evidence="6" key="1">
    <citation type="journal article" date="2023" name="IMA Fungus">
        <title>Comparative genomic study of the Penicillium genus elucidates a diverse pangenome and 15 lateral gene transfer events.</title>
        <authorList>
            <person name="Petersen C."/>
            <person name="Sorensen T."/>
            <person name="Nielsen M.R."/>
            <person name="Sondergaard T.E."/>
            <person name="Sorensen J.L."/>
            <person name="Fitzpatrick D.A."/>
            <person name="Frisvad J.C."/>
            <person name="Nielsen K.L."/>
        </authorList>
    </citation>
    <scope>NUCLEOTIDE SEQUENCE</scope>
    <source>
        <strain evidence="6">IBT 12815</strain>
    </source>
</reference>
<dbReference type="InterPro" id="IPR029063">
    <property type="entry name" value="SAM-dependent_MTases_sf"/>
</dbReference>
<comment type="similarity">
    <text evidence="1">Belongs to the methyltransferase superfamily.</text>
</comment>
<dbReference type="GO" id="GO:0008757">
    <property type="term" value="F:S-adenosylmethionine-dependent methyltransferase activity"/>
    <property type="evidence" value="ECO:0007669"/>
    <property type="project" value="InterPro"/>
</dbReference>
<dbReference type="RefSeq" id="XP_056749261.1">
    <property type="nucleotide sequence ID" value="XM_056900593.1"/>
</dbReference>
<dbReference type="Gene3D" id="3.40.50.150">
    <property type="entry name" value="Vaccinia Virus protein VP39"/>
    <property type="match status" value="1"/>
</dbReference>
<dbReference type="EMBL" id="JAQJAE010000005">
    <property type="protein sequence ID" value="KAJ5592635.1"/>
    <property type="molecule type" value="Genomic_DNA"/>
</dbReference>
<sequence length="304" mass="33637">MNLDTKIFAQDKEFWNNYLKGRPQAPESFFNRIFNYHESHGGVFGTVHDAGAGNGPYSQKLRSRFQHVIVSDIVAKNVGLAEDRLGTDGFSYRTAKVEEVDDILPGSVDMVFATNVMHFPDQQVAMAAIAQQLKAGGTFACGSFGPARFYDAKLQDLWQRISHEGGRQLLKKPGISSSDTIRVLARTGDANMAPLDPEVFVSGAQRVHLNFRSGGITGLLPPEAYRKTEPNFTGPDDEVLFEDEEGWSFEKDLDGIKEHFCSFPFVAENLAVLAGLFAELDELLGDGRVVRGYFPAQIILATRR</sequence>
<protein>
    <submittedName>
        <fullName evidence="6">S-adenosyl-L-methionine-dependent methyltransferase</fullName>
    </submittedName>
</protein>
<keyword evidence="7" id="KW-1185">Reference proteome</keyword>
<comment type="caution">
    <text evidence="6">The sequence shown here is derived from an EMBL/GenBank/DDBJ whole genome shotgun (WGS) entry which is preliminary data.</text>
</comment>
<gene>
    <name evidence="6" type="ORF">N7537_009539</name>
</gene>
<dbReference type="InterPro" id="IPR013216">
    <property type="entry name" value="Methyltransf_11"/>
</dbReference>
<dbReference type="Proteomes" id="UP001213799">
    <property type="component" value="Unassembled WGS sequence"/>
</dbReference>
<proteinExistence type="inferred from homology"/>
<dbReference type="GeneID" id="81590835"/>
<dbReference type="Pfam" id="PF08241">
    <property type="entry name" value="Methyltransf_11"/>
    <property type="match status" value="1"/>
</dbReference>
<dbReference type="AlphaFoldDB" id="A0AAD6GX92"/>
<feature type="domain" description="Methyltransferase type 11" evidence="5">
    <location>
        <begin position="49"/>
        <end position="141"/>
    </location>
</feature>
<dbReference type="GO" id="GO:0032259">
    <property type="term" value="P:methylation"/>
    <property type="evidence" value="ECO:0007669"/>
    <property type="project" value="UniProtKB-KW"/>
</dbReference>
<organism evidence="6 7">
    <name type="scientific">Penicillium hordei</name>
    <dbReference type="NCBI Taxonomy" id="40994"/>
    <lineage>
        <taxon>Eukaryota</taxon>
        <taxon>Fungi</taxon>
        <taxon>Dikarya</taxon>
        <taxon>Ascomycota</taxon>
        <taxon>Pezizomycotina</taxon>
        <taxon>Eurotiomycetes</taxon>
        <taxon>Eurotiomycetidae</taxon>
        <taxon>Eurotiales</taxon>
        <taxon>Aspergillaceae</taxon>
        <taxon>Penicillium</taxon>
    </lineage>
</organism>
<dbReference type="InterPro" id="IPR051052">
    <property type="entry name" value="Diverse_substrate_MTase"/>
</dbReference>
<keyword evidence="4" id="KW-0949">S-adenosyl-L-methionine</keyword>
<evidence type="ECO:0000256" key="4">
    <source>
        <dbReference type="ARBA" id="ARBA00022691"/>
    </source>
</evidence>
<dbReference type="PANTHER" id="PTHR44942:SF4">
    <property type="entry name" value="METHYLTRANSFERASE TYPE 11 DOMAIN-CONTAINING PROTEIN"/>
    <property type="match status" value="1"/>
</dbReference>
<reference evidence="6" key="2">
    <citation type="submission" date="2023-01" db="EMBL/GenBank/DDBJ databases">
        <authorList>
            <person name="Petersen C."/>
        </authorList>
    </citation>
    <scope>NUCLEOTIDE SEQUENCE</scope>
    <source>
        <strain evidence="6">IBT 12815</strain>
    </source>
</reference>
<name>A0AAD6GX92_9EURO</name>
<evidence type="ECO:0000313" key="6">
    <source>
        <dbReference type="EMBL" id="KAJ5592635.1"/>
    </source>
</evidence>
<dbReference type="PANTHER" id="PTHR44942">
    <property type="entry name" value="METHYLTRANSF_11 DOMAIN-CONTAINING PROTEIN"/>
    <property type="match status" value="1"/>
</dbReference>
<dbReference type="SUPFAM" id="SSF53335">
    <property type="entry name" value="S-adenosyl-L-methionine-dependent methyltransferases"/>
    <property type="match status" value="1"/>
</dbReference>
<evidence type="ECO:0000259" key="5">
    <source>
        <dbReference type="Pfam" id="PF08241"/>
    </source>
</evidence>
<evidence type="ECO:0000313" key="7">
    <source>
        <dbReference type="Proteomes" id="UP001213799"/>
    </source>
</evidence>
<evidence type="ECO:0000256" key="1">
    <source>
        <dbReference type="ARBA" id="ARBA00008361"/>
    </source>
</evidence>
<keyword evidence="2 6" id="KW-0489">Methyltransferase</keyword>
<evidence type="ECO:0000256" key="3">
    <source>
        <dbReference type="ARBA" id="ARBA00022679"/>
    </source>
</evidence>
<accession>A0AAD6GX92</accession>
<keyword evidence="3" id="KW-0808">Transferase</keyword>